<evidence type="ECO:0000313" key="8">
    <source>
        <dbReference type="RefSeq" id="XP_018922321.1"/>
    </source>
</evidence>
<evidence type="ECO:0000256" key="6">
    <source>
        <dbReference type="SAM" id="MobiDB-lite"/>
    </source>
</evidence>
<dbReference type="GeneID" id="109049095"/>
<evidence type="ECO:0000313" key="7">
    <source>
        <dbReference type="RefSeq" id="XP_018922320.1"/>
    </source>
</evidence>
<comment type="similarity">
    <text evidence="5">Belongs to the vestigial family.</text>
</comment>
<reference evidence="7 8" key="1">
    <citation type="submission" date="2025-04" db="UniProtKB">
        <authorList>
            <consortium name="RefSeq"/>
        </authorList>
    </citation>
    <scope>IDENTIFICATION</scope>
    <source>
        <tissue evidence="7 8">Muscle</tissue>
    </source>
</reference>
<dbReference type="RefSeq" id="XP_018922321.1">
    <property type="nucleotide sequence ID" value="XM_019066776.2"/>
</dbReference>
<dbReference type="RefSeq" id="XP_018922320.1">
    <property type="nucleotide sequence ID" value="XM_019066775.2"/>
</dbReference>
<dbReference type="OrthoDB" id="10069705at2759"/>
<dbReference type="Pfam" id="PF07545">
    <property type="entry name" value="Vg_Tdu"/>
    <property type="match status" value="1"/>
</dbReference>
<evidence type="ECO:0000256" key="1">
    <source>
        <dbReference type="ARBA" id="ARBA00004123"/>
    </source>
</evidence>
<dbReference type="PANTHER" id="PTHR15950">
    <property type="entry name" value="TRANSCRIPTION COFACTOR VESTIGIAL-LIKE PROTEIN"/>
    <property type="match status" value="1"/>
</dbReference>
<proteinExistence type="inferred from homology"/>
<dbReference type="InterPro" id="IPR011520">
    <property type="entry name" value="Vg_fam"/>
</dbReference>
<sequence>MEEDLGNPVAKKTEEESSSVLLTYFKGDINSMVDEHFSRALSQAAKLKGERSEIKRNCKVAQTNGLGSSQWDAQSQTRFQHLFPPEHLREGTSRESQSNHHMPPNHPANSAALWSGDSRQGLSLALPPMMPYPSAVSSDGLMVAEHQYSNSLLNLLHNDHPDMGTVVLPSSKQDLMSGWTKYPGFGNQMNCNINLNSGVQGIEKRDLYWY</sequence>
<dbReference type="GO" id="GO:0005634">
    <property type="term" value="C:nucleus"/>
    <property type="evidence" value="ECO:0007669"/>
    <property type="project" value="UniProtKB-SubCell"/>
</dbReference>
<evidence type="ECO:0000256" key="4">
    <source>
        <dbReference type="ARBA" id="ARBA00023242"/>
    </source>
</evidence>
<name>A0A9Q9ZB79_CYPCA</name>
<dbReference type="Proteomes" id="UP001155660">
    <property type="component" value="Chromosome A14"/>
</dbReference>
<keyword evidence="2" id="KW-0805">Transcription regulation</keyword>
<evidence type="ECO:0000256" key="5">
    <source>
        <dbReference type="ARBA" id="ARBA00025784"/>
    </source>
</evidence>
<organism evidence="8">
    <name type="scientific">Cyprinus carpio</name>
    <name type="common">Common carp</name>
    <dbReference type="NCBI Taxonomy" id="7962"/>
    <lineage>
        <taxon>Eukaryota</taxon>
        <taxon>Metazoa</taxon>
        <taxon>Chordata</taxon>
        <taxon>Craniata</taxon>
        <taxon>Vertebrata</taxon>
        <taxon>Euteleostomi</taxon>
        <taxon>Actinopterygii</taxon>
        <taxon>Neopterygii</taxon>
        <taxon>Teleostei</taxon>
        <taxon>Ostariophysi</taxon>
        <taxon>Cypriniformes</taxon>
        <taxon>Cyprinidae</taxon>
        <taxon>Cyprininae</taxon>
        <taxon>Cyprinus</taxon>
    </lineage>
</organism>
<accession>A0A9Q9ZB79</accession>
<feature type="region of interest" description="Disordered" evidence="6">
    <location>
        <begin position="89"/>
        <end position="114"/>
    </location>
</feature>
<protein>
    <submittedName>
        <fullName evidence="7 8">Transcription cofactor vestigial-like protein 3 isoform X1</fullName>
    </submittedName>
</protein>
<keyword evidence="3" id="KW-0804">Transcription</keyword>
<dbReference type="PANTHER" id="PTHR15950:SF23">
    <property type="entry name" value="SI:CH73-52F15.5-RELATED"/>
    <property type="match status" value="1"/>
</dbReference>
<dbReference type="GO" id="GO:0006355">
    <property type="term" value="P:regulation of DNA-templated transcription"/>
    <property type="evidence" value="ECO:0007669"/>
    <property type="project" value="InterPro"/>
</dbReference>
<keyword evidence="4" id="KW-0539">Nucleus</keyword>
<gene>
    <name evidence="7 8" type="primary">LOC109049095</name>
</gene>
<evidence type="ECO:0000256" key="2">
    <source>
        <dbReference type="ARBA" id="ARBA00023015"/>
    </source>
</evidence>
<evidence type="ECO:0000256" key="3">
    <source>
        <dbReference type="ARBA" id="ARBA00023163"/>
    </source>
</evidence>
<comment type="subcellular location">
    <subcellularLocation>
        <location evidence="1">Nucleus</location>
    </subcellularLocation>
</comment>
<dbReference type="KEGG" id="ccar:109049095"/>
<dbReference type="AlphaFoldDB" id="A0A9Q9ZB79"/>